<name>A0AA37RX63_9GAMM</name>
<dbReference type="EMBL" id="BSNC01000006">
    <property type="protein sequence ID" value="GLP97310.1"/>
    <property type="molecule type" value="Genomic_DNA"/>
</dbReference>
<evidence type="ECO:0000313" key="2">
    <source>
        <dbReference type="Proteomes" id="UP001161422"/>
    </source>
</evidence>
<organism evidence="1 2">
    <name type="scientific">Paraferrimonas sedimenticola</name>
    <dbReference type="NCBI Taxonomy" id="375674"/>
    <lineage>
        <taxon>Bacteria</taxon>
        <taxon>Pseudomonadati</taxon>
        <taxon>Pseudomonadota</taxon>
        <taxon>Gammaproteobacteria</taxon>
        <taxon>Alteromonadales</taxon>
        <taxon>Ferrimonadaceae</taxon>
        <taxon>Paraferrimonas</taxon>
    </lineage>
</organism>
<dbReference type="AlphaFoldDB" id="A0AA37RX63"/>
<reference evidence="1" key="2">
    <citation type="submission" date="2023-01" db="EMBL/GenBank/DDBJ databases">
        <title>Draft genome sequence of Paraferrimonas sedimenticola strain NBRC 101628.</title>
        <authorList>
            <person name="Sun Q."/>
            <person name="Mori K."/>
        </authorList>
    </citation>
    <scope>NUCLEOTIDE SEQUENCE</scope>
    <source>
        <strain evidence="1">NBRC 101628</strain>
    </source>
</reference>
<gene>
    <name evidence="1" type="ORF">GCM10007895_26170</name>
</gene>
<reference evidence="1" key="1">
    <citation type="journal article" date="2014" name="Int. J. Syst. Evol. Microbiol.">
        <title>Complete genome sequence of Corynebacterium casei LMG S-19264T (=DSM 44701T), isolated from a smear-ripened cheese.</title>
        <authorList>
            <consortium name="US DOE Joint Genome Institute (JGI-PGF)"/>
            <person name="Walter F."/>
            <person name="Albersmeier A."/>
            <person name="Kalinowski J."/>
            <person name="Ruckert C."/>
        </authorList>
    </citation>
    <scope>NUCLEOTIDE SEQUENCE</scope>
    <source>
        <strain evidence="1">NBRC 101628</strain>
    </source>
</reference>
<dbReference type="NCBIfam" id="NF011664">
    <property type="entry name" value="PRK15084.1"/>
    <property type="match status" value="1"/>
</dbReference>
<proteinExistence type="predicted"/>
<comment type="caution">
    <text evidence="1">The sequence shown here is derived from an EMBL/GenBank/DDBJ whole genome shotgun (WGS) entry which is preliminary data.</text>
</comment>
<keyword evidence="2" id="KW-1185">Reference proteome</keyword>
<sequence length="134" mass="15533">MSDKVLFYALSRKFVDEQTDVPEEAKQVMYYGLAIGHHLGIVDCLKAVITCSRDEYKTWLEALPEGGTARRKMEGFFRFGEITIFPEHIHMLANAFEAALAKQSSQYQKLSRDFIDALGKIYREPDMYIMVRER</sequence>
<accession>A0AA37RX63</accession>
<dbReference type="InterPro" id="IPR010005">
    <property type="entry name" value="Formate_DH_maturation_HycH"/>
</dbReference>
<evidence type="ECO:0000313" key="1">
    <source>
        <dbReference type="EMBL" id="GLP97310.1"/>
    </source>
</evidence>
<dbReference type="Pfam" id="PF07450">
    <property type="entry name" value="HycH"/>
    <property type="match status" value="1"/>
</dbReference>
<dbReference type="Proteomes" id="UP001161422">
    <property type="component" value="Unassembled WGS sequence"/>
</dbReference>
<protein>
    <submittedName>
        <fullName evidence="1">Formate hydrogenlyase maturation protein HycH</fullName>
    </submittedName>
</protein>
<dbReference type="RefSeq" id="WP_095504840.1">
    <property type="nucleotide sequence ID" value="NZ_BSNC01000006.1"/>
</dbReference>